<dbReference type="AlphaFoldDB" id="A0A7L0SG95"/>
<dbReference type="SUPFAM" id="SSF47769">
    <property type="entry name" value="SAM/Pointed domain"/>
    <property type="match status" value="1"/>
</dbReference>
<dbReference type="EMBL" id="VXAP01001912">
    <property type="protein sequence ID" value="NXL40658.1"/>
    <property type="molecule type" value="Genomic_DNA"/>
</dbReference>
<keyword evidence="2" id="KW-0175">Coiled coil</keyword>
<dbReference type="Proteomes" id="UP000591073">
    <property type="component" value="Unassembled WGS sequence"/>
</dbReference>
<dbReference type="InterPro" id="IPR043446">
    <property type="entry name" value="Neurabin-like"/>
</dbReference>
<dbReference type="GO" id="GO:0019722">
    <property type="term" value="P:calcium-mediated signaling"/>
    <property type="evidence" value="ECO:0007669"/>
    <property type="project" value="TreeGrafter"/>
</dbReference>
<feature type="region of interest" description="Disordered" evidence="3">
    <location>
        <begin position="252"/>
        <end position="276"/>
    </location>
</feature>
<feature type="compositionally biased region" description="Gly residues" evidence="3">
    <location>
        <begin position="38"/>
        <end position="47"/>
    </location>
</feature>
<gene>
    <name evidence="5" type="primary">Samd14</name>
    <name evidence="5" type="ORF">GLABRA_R05901</name>
</gene>
<feature type="domain" description="SAM" evidence="4">
    <location>
        <begin position="187"/>
        <end position="250"/>
    </location>
</feature>
<evidence type="ECO:0000256" key="3">
    <source>
        <dbReference type="SAM" id="MobiDB-lite"/>
    </source>
</evidence>
<feature type="region of interest" description="Disordered" evidence="3">
    <location>
        <begin position="1"/>
        <end position="20"/>
    </location>
</feature>
<feature type="compositionally biased region" description="Low complexity" evidence="3">
    <location>
        <begin position="48"/>
        <end position="69"/>
    </location>
</feature>
<proteinExistence type="predicted"/>
<feature type="non-terminal residue" evidence="5">
    <location>
        <position position="276"/>
    </location>
</feature>
<dbReference type="GO" id="GO:0031175">
    <property type="term" value="P:neuron projection development"/>
    <property type="evidence" value="ECO:0007669"/>
    <property type="project" value="TreeGrafter"/>
</dbReference>
<comment type="caution">
    <text evidence="5">The sequence shown here is derived from an EMBL/GenBank/DDBJ whole genome shotgun (WGS) entry which is preliminary data.</text>
</comment>
<accession>A0A7L0SG95</accession>
<dbReference type="PROSITE" id="PS50105">
    <property type="entry name" value="SAM_DOMAIN"/>
    <property type="match status" value="1"/>
</dbReference>
<dbReference type="GO" id="GO:0005737">
    <property type="term" value="C:cytoplasm"/>
    <property type="evidence" value="ECO:0007669"/>
    <property type="project" value="TreeGrafter"/>
</dbReference>
<organism evidence="5 6">
    <name type="scientific">Glaucidium brasilianum</name>
    <name type="common">Ferruginous pygmy-owl</name>
    <dbReference type="NCBI Taxonomy" id="78217"/>
    <lineage>
        <taxon>Eukaryota</taxon>
        <taxon>Metazoa</taxon>
        <taxon>Chordata</taxon>
        <taxon>Craniata</taxon>
        <taxon>Vertebrata</taxon>
        <taxon>Euteleostomi</taxon>
        <taxon>Archelosauria</taxon>
        <taxon>Archosauria</taxon>
        <taxon>Dinosauria</taxon>
        <taxon>Saurischia</taxon>
        <taxon>Theropoda</taxon>
        <taxon>Coelurosauria</taxon>
        <taxon>Aves</taxon>
        <taxon>Neognathae</taxon>
        <taxon>Neoaves</taxon>
        <taxon>Telluraves</taxon>
        <taxon>Strigiformes</taxon>
        <taxon>Strigidae</taxon>
        <taxon>Glaucidium</taxon>
    </lineage>
</organism>
<feature type="compositionally biased region" description="Pro residues" evidence="3">
    <location>
        <begin position="145"/>
        <end position="158"/>
    </location>
</feature>
<sequence length="276" mass="29616">MESCPEGRKDGGMCGEREVRGVEDQHKMTEGSLRMHGGHLGAGGGHGTHAAIGVPRPLPRVTLRRASSSKSRKEKGSNRLSMGSREAAEGPGRPSGSPFLPFSWFSDGARGSASPGSASPAGSPRHEGLSPHKSTSQDSTLSEESPPPSASPRLPGPSAPKCSYPYHTLSQSSDEFLDEPPGAAAGWTCRQVGQWLESLNLEQYVEEFSAHGVDGPRLLHLDGAKLKALGVGSSQDRAVLKRKLKELSLAVEKERKAQEKAEKQREKQKKKDQEQR</sequence>
<protein>
    <submittedName>
        <fullName evidence="5">SAM14 protein</fullName>
    </submittedName>
</protein>
<dbReference type="GO" id="GO:0015629">
    <property type="term" value="C:actin cytoskeleton"/>
    <property type="evidence" value="ECO:0007669"/>
    <property type="project" value="TreeGrafter"/>
</dbReference>
<dbReference type="OrthoDB" id="445896at2759"/>
<evidence type="ECO:0000256" key="1">
    <source>
        <dbReference type="ARBA" id="ARBA00022553"/>
    </source>
</evidence>
<dbReference type="GO" id="GO:0014069">
    <property type="term" value="C:postsynaptic density"/>
    <property type="evidence" value="ECO:0007669"/>
    <property type="project" value="TreeGrafter"/>
</dbReference>
<feature type="non-terminal residue" evidence="5">
    <location>
        <position position="1"/>
    </location>
</feature>
<name>A0A7L0SG95_GLABR</name>
<dbReference type="PANTHER" id="PTHR16154">
    <property type="entry name" value="NEURABIN"/>
    <property type="match status" value="1"/>
</dbReference>
<dbReference type="InterPro" id="IPR013761">
    <property type="entry name" value="SAM/pointed_sf"/>
</dbReference>
<keyword evidence="1" id="KW-0597">Phosphoprotein</keyword>
<feature type="compositionally biased region" description="Low complexity" evidence="3">
    <location>
        <begin position="108"/>
        <end position="123"/>
    </location>
</feature>
<dbReference type="GO" id="GO:0007015">
    <property type="term" value="P:actin filament organization"/>
    <property type="evidence" value="ECO:0007669"/>
    <property type="project" value="TreeGrafter"/>
</dbReference>
<evidence type="ECO:0000313" key="6">
    <source>
        <dbReference type="Proteomes" id="UP000591073"/>
    </source>
</evidence>
<dbReference type="CDD" id="cd09512">
    <property type="entry name" value="SAM_Neurabin-like"/>
    <property type="match status" value="1"/>
</dbReference>
<evidence type="ECO:0000259" key="4">
    <source>
        <dbReference type="PROSITE" id="PS50105"/>
    </source>
</evidence>
<evidence type="ECO:0000313" key="5">
    <source>
        <dbReference type="EMBL" id="NXL40658.1"/>
    </source>
</evidence>
<dbReference type="Pfam" id="PF07647">
    <property type="entry name" value="SAM_2"/>
    <property type="match status" value="1"/>
</dbReference>
<dbReference type="GO" id="GO:0030425">
    <property type="term" value="C:dendrite"/>
    <property type="evidence" value="ECO:0007669"/>
    <property type="project" value="TreeGrafter"/>
</dbReference>
<dbReference type="GO" id="GO:0051015">
    <property type="term" value="F:actin filament binding"/>
    <property type="evidence" value="ECO:0007669"/>
    <property type="project" value="TreeGrafter"/>
</dbReference>
<keyword evidence="6" id="KW-1185">Reference proteome</keyword>
<dbReference type="SMART" id="SM00454">
    <property type="entry name" value="SAM"/>
    <property type="match status" value="1"/>
</dbReference>
<reference evidence="5 6" key="1">
    <citation type="submission" date="2019-09" db="EMBL/GenBank/DDBJ databases">
        <title>Bird 10,000 Genomes (B10K) Project - Family phase.</title>
        <authorList>
            <person name="Zhang G."/>
        </authorList>
    </citation>
    <scope>NUCLEOTIDE SEQUENCE [LARGE SCALE GENOMIC DNA]</scope>
    <source>
        <strain evidence="5">B10K-DU-008-63</strain>
    </source>
</reference>
<dbReference type="Gene3D" id="1.10.150.50">
    <property type="entry name" value="Transcription Factor, Ets-1"/>
    <property type="match status" value="1"/>
</dbReference>
<dbReference type="PANTHER" id="PTHR16154:SF28">
    <property type="entry name" value="STERILE ALPHA MOTIF DOMAIN-CONTAINING PROTEIN 14"/>
    <property type="match status" value="1"/>
</dbReference>
<dbReference type="InterPro" id="IPR001660">
    <property type="entry name" value="SAM"/>
</dbReference>
<feature type="region of interest" description="Disordered" evidence="3">
    <location>
        <begin position="33"/>
        <end position="180"/>
    </location>
</feature>
<dbReference type="FunFam" id="1.10.150.50:FF:000008">
    <property type="entry name" value="Neurabin-1 isoform 1-like protein"/>
    <property type="match status" value="1"/>
</dbReference>
<evidence type="ECO:0000256" key="2">
    <source>
        <dbReference type="ARBA" id="ARBA00023054"/>
    </source>
</evidence>